<dbReference type="PANTHER" id="PTHR37423">
    <property type="entry name" value="SOLUBLE LYTIC MUREIN TRANSGLYCOSYLASE-RELATED"/>
    <property type="match status" value="1"/>
</dbReference>
<dbReference type="PANTHER" id="PTHR37423:SF2">
    <property type="entry name" value="MEMBRANE-BOUND LYTIC MUREIN TRANSGLYCOSYLASE C"/>
    <property type="match status" value="1"/>
</dbReference>
<keyword evidence="4" id="KW-1185">Reference proteome</keyword>
<comment type="similarity">
    <text evidence="1">Belongs to the transglycosylase Slt family.</text>
</comment>
<sequence>MRKIVIGFTIAVLSIVTIGAIQMADNATDIEEKYKDPSTTLVPGYQIHSLPMPENLTFAGELVPLTDPDIQERFDNELLSNVYFQSNAIKLIKKSKKYFPIIEPILKENGVPDDFKYLAVAESALTNAVSPAGAKGFWQLMPATARELGLEVNDNVDERYDMEKSTIAATQYLKDSKKNFGTWTLAAAAYNAGNAGVNREQNRQEAEEYYDLLLNQETARYVFRILALKTILENPESYGFNVDPEHYYTNVPVKKIKVDYEIDDLVAFAKANNITYKVLKLHNPWLRETKLKNKSRKTYYISIPEEGYYK</sequence>
<dbReference type="CDD" id="cd16894">
    <property type="entry name" value="MltD-like"/>
    <property type="match status" value="1"/>
</dbReference>
<dbReference type="RefSeq" id="WP_105982636.1">
    <property type="nucleotide sequence ID" value="NZ_MQUC01000003.1"/>
</dbReference>
<dbReference type="SUPFAM" id="SSF53955">
    <property type="entry name" value="Lysozyme-like"/>
    <property type="match status" value="1"/>
</dbReference>
<dbReference type="Proteomes" id="UP000239532">
    <property type="component" value="Unassembled WGS sequence"/>
</dbReference>
<evidence type="ECO:0000256" key="1">
    <source>
        <dbReference type="ARBA" id="ARBA00007734"/>
    </source>
</evidence>
<organism evidence="3 4">
    <name type="scientific">Nonlabens agnitus</name>
    <dbReference type="NCBI Taxonomy" id="870484"/>
    <lineage>
        <taxon>Bacteria</taxon>
        <taxon>Pseudomonadati</taxon>
        <taxon>Bacteroidota</taxon>
        <taxon>Flavobacteriia</taxon>
        <taxon>Flavobacteriales</taxon>
        <taxon>Flavobacteriaceae</taxon>
        <taxon>Nonlabens</taxon>
    </lineage>
</organism>
<evidence type="ECO:0000259" key="2">
    <source>
        <dbReference type="Pfam" id="PF01464"/>
    </source>
</evidence>
<dbReference type="InterPro" id="IPR008258">
    <property type="entry name" value="Transglycosylase_SLT_dom_1"/>
</dbReference>
<gene>
    <name evidence="3" type="ORF">BST86_06930</name>
</gene>
<evidence type="ECO:0000313" key="4">
    <source>
        <dbReference type="Proteomes" id="UP000239532"/>
    </source>
</evidence>
<proteinExistence type="inferred from homology"/>
<dbReference type="InterPro" id="IPR023346">
    <property type="entry name" value="Lysozyme-like_dom_sf"/>
</dbReference>
<accession>A0A2S9WTP7</accession>
<dbReference type="Gene3D" id="1.10.530.10">
    <property type="match status" value="1"/>
</dbReference>
<evidence type="ECO:0000313" key="3">
    <source>
        <dbReference type="EMBL" id="PRP66852.1"/>
    </source>
</evidence>
<comment type="caution">
    <text evidence="3">The sequence shown here is derived from an EMBL/GenBank/DDBJ whole genome shotgun (WGS) entry which is preliminary data.</text>
</comment>
<reference evidence="3 4" key="1">
    <citation type="submission" date="2016-11" db="EMBL/GenBank/DDBJ databases">
        <title>Trade-off between light-utilization and light-protection in marine flavobacteria.</title>
        <authorList>
            <person name="Kumagai Y."/>
        </authorList>
    </citation>
    <scope>NUCLEOTIDE SEQUENCE [LARGE SCALE GENOMIC DNA]</scope>
    <source>
        <strain evidence="3 4">JCM 17109</strain>
    </source>
</reference>
<feature type="domain" description="Transglycosylase SLT" evidence="2">
    <location>
        <begin position="101"/>
        <end position="210"/>
    </location>
</feature>
<protein>
    <submittedName>
        <fullName evidence="3">Murein transglycosylase</fullName>
    </submittedName>
</protein>
<dbReference type="AlphaFoldDB" id="A0A2S9WTP7"/>
<dbReference type="Pfam" id="PF01464">
    <property type="entry name" value="SLT"/>
    <property type="match status" value="1"/>
</dbReference>
<name>A0A2S9WTP7_9FLAO</name>
<dbReference type="EMBL" id="MQUC01000003">
    <property type="protein sequence ID" value="PRP66852.1"/>
    <property type="molecule type" value="Genomic_DNA"/>
</dbReference>
<dbReference type="OrthoDB" id="9815002at2"/>